<keyword evidence="5" id="KW-1185">Reference proteome</keyword>
<dbReference type="InterPro" id="IPR016159">
    <property type="entry name" value="Cullin_repeat-like_dom_sf"/>
</dbReference>
<dbReference type="Gene3D" id="1.20.1280.170">
    <property type="entry name" value="Exocyst complex component Exo70"/>
    <property type="match status" value="1"/>
</dbReference>
<accession>A0AAD3TLI3</accession>
<dbReference type="AlphaFoldDB" id="A0AAD3TLI3"/>
<name>A0AAD3TLI3_NEPGR</name>
<dbReference type="SUPFAM" id="SSF74788">
    <property type="entry name" value="Cullin repeat-like"/>
    <property type="match status" value="1"/>
</dbReference>
<evidence type="ECO:0000259" key="3">
    <source>
        <dbReference type="Pfam" id="PF03081"/>
    </source>
</evidence>
<dbReference type="InterPro" id="IPR046364">
    <property type="entry name" value="Exo70_C"/>
</dbReference>
<protein>
    <recommendedName>
        <fullName evidence="3">Exocyst complex subunit Exo70 C-terminal domain-containing protein</fullName>
    </recommendedName>
</protein>
<evidence type="ECO:0000313" key="4">
    <source>
        <dbReference type="EMBL" id="GMH32073.1"/>
    </source>
</evidence>
<evidence type="ECO:0000256" key="1">
    <source>
        <dbReference type="ARBA" id="ARBA00006756"/>
    </source>
</evidence>
<comment type="similarity">
    <text evidence="1">Belongs to the EXO70 family.</text>
</comment>
<reference evidence="4" key="1">
    <citation type="submission" date="2023-05" db="EMBL/GenBank/DDBJ databases">
        <title>Nepenthes gracilis genome sequencing.</title>
        <authorList>
            <person name="Fukushima K."/>
        </authorList>
    </citation>
    <scope>NUCLEOTIDE SEQUENCE</scope>
    <source>
        <strain evidence="4">SING2019-196</strain>
    </source>
</reference>
<dbReference type="GO" id="GO:0005546">
    <property type="term" value="F:phosphatidylinositol-4,5-bisphosphate binding"/>
    <property type="evidence" value="ECO:0007669"/>
    <property type="project" value="InterPro"/>
</dbReference>
<dbReference type="GO" id="GO:0000145">
    <property type="term" value="C:exocyst"/>
    <property type="evidence" value="ECO:0007669"/>
    <property type="project" value="InterPro"/>
</dbReference>
<organism evidence="4 5">
    <name type="scientific">Nepenthes gracilis</name>
    <name type="common">Slender pitcher plant</name>
    <dbReference type="NCBI Taxonomy" id="150966"/>
    <lineage>
        <taxon>Eukaryota</taxon>
        <taxon>Viridiplantae</taxon>
        <taxon>Streptophyta</taxon>
        <taxon>Embryophyta</taxon>
        <taxon>Tracheophyta</taxon>
        <taxon>Spermatophyta</taxon>
        <taxon>Magnoliopsida</taxon>
        <taxon>eudicotyledons</taxon>
        <taxon>Gunneridae</taxon>
        <taxon>Pentapetalae</taxon>
        <taxon>Caryophyllales</taxon>
        <taxon>Nepenthaceae</taxon>
        <taxon>Nepenthes</taxon>
    </lineage>
</organism>
<evidence type="ECO:0000313" key="5">
    <source>
        <dbReference type="Proteomes" id="UP001279734"/>
    </source>
</evidence>
<sequence length="80" mass="9196">MEPWMQTEVKAKSYKDPSLQYIFMMNNGGYIEDQRINGDSRVIGGQLKEEAVVGVKRLPQELPRRETGVRRCNVRAKGLQ</sequence>
<comment type="caution">
    <text evidence="4">The sequence shown here is derived from an EMBL/GenBank/DDBJ whole genome shotgun (WGS) entry which is preliminary data.</text>
</comment>
<dbReference type="Proteomes" id="UP001279734">
    <property type="component" value="Unassembled WGS sequence"/>
</dbReference>
<dbReference type="Pfam" id="PF03081">
    <property type="entry name" value="Exo70_C"/>
    <property type="match status" value="1"/>
</dbReference>
<feature type="domain" description="Exocyst complex subunit Exo70 C-terminal" evidence="3">
    <location>
        <begin position="8"/>
        <end position="33"/>
    </location>
</feature>
<keyword evidence="2" id="KW-0813">Transport</keyword>
<dbReference type="EMBL" id="BSYO01000057">
    <property type="protein sequence ID" value="GMH32073.1"/>
    <property type="molecule type" value="Genomic_DNA"/>
</dbReference>
<dbReference type="GO" id="GO:0006887">
    <property type="term" value="P:exocytosis"/>
    <property type="evidence" value="ECO:0007669"/>
    <property type="project" value="InterPro"/>
</dbReference>
<evidence type="ECO:0000256" key="2">
    <source>
        <dbReference type="ARBA" id="ARBA00022448"/>
    </source>
</evidence>
<proteinExistence type="inferred from homology"/>
<gene>
    <name evidence="4" type="ORF">Nepgr_033917</name>
</gene>